<evidence type="ECO:0000313" key="1">
    <source>
        <dbReference type="EMBL" id="RVW73077.1"/>
    </source>
</evidence>
<comment type="caution">
    <text evidence="1">The sequence shown here is derived from an EMBL/GenBank/DDBJ whole genome shotgun (WGS) entry which is preliminary data.</text>
</comment>
<accession>A0A438GLJ6</accession>
<dbReference type="EMBL" id="QGNW01000400">
    <property type="protein sequence ID" value="RVW73077.1"/>
    <property type="molecule type" value="Genomic_DNA"/>
</dbReference>
<organism evidence="1 2">
    <name type="scientific">Vitis vinifera</name>
    <name type="common">Grape</name>
    <dbReference type="NCBI Taxonomy" id="29760"/>
    <lineage>
        <taxon>Eukaryota</taxon>
        <taxon>Viridiplantae</taxon>
        <taxon>Streptophyta</taxon>
        <taxon>Embryophyta</taxon>
        <taxon>Tracheophyta</taxon>
        <taxon>Spermatophyta</taxon>
        <taxon>Magnoliopsida</taxon>
        <taxon>eudicotyledons</taxon>
        <taxon>Gunneridae</taxon>
        <taxon>Pentapetalae</taxon>
        <taxon>rosids</taxon>
        <taxon>Vitales</taxon>
        <taxon>Vitaceae</taxon>
        <taxon>Viteae</taxon>
        <taxon>Vitis</taxon>
    </lineage>
</organism>
<dbReference type="AlphaFoldDB" id="A0A438GLJ6"/>
<evidence type="ECO:0000313" key="2">
    <source>
        <dbReference type="Proteomes" id="UP000288805"/>
    </source>
</evidence>
<name>A0A438GLJ6_VITVI</name>
<protein>
    <submittedName>
        <fullName evidence="1">Uncharacterized protein</fullName>
    </submittedName>
</protein>
<reference evidence="1 2" key="1">
    <citation type="journal article" date="2018" name="PLoS Genet.">
        <title>Population sequencing reveals clonal diversity and ancestral inbreeding in the grapevine cultivar Chardonnay.</title>
        <authorList>
            <person name="Roach M.J."/>
            <person name="Johnson D.L."/>
            <person name="Bohlmann J."/>
            <person name="van Vuuren H.J."/>
            <person name="Jones S.J."/>
            <person name="Pretorius I.S."/>
            <person name="Schmidt S.A."/>
            <person name="Borneman A.R."/>
        </authorList>
    </citation>
    <scope>NUCLEOTIDE SEQUENCE [LARGE SCALE GENOMIC DNA]</scope>
    <source>
        <strain evidence="2">cv. Chardonnay</strain>
        <tissue evidence="1">Leaf</tissue>
    </source>
</reference>
<dbReference type="Proteomes" id="UP000288805">
    <property type="component" value="Unassembled WGS sequence"/>
</dbReference>
<proteinExistence type="predicted"/>
<gene>
    <name evidence="1" type="ORF">CK203_058727</name>
</gene>
<sequence>MSTSSLEQAILKISKVMEDFVGEQQKINSHLNEKIDNLESSINVRMREVYNDLSLRIEKVQDSIGKLTNLDIARGKRKLPPQPHHNLQGTNAKRSGKVLMIDTLVGIAMTTLWTNLPLKIIRFKMIKGEFSMKWVCTMLAKIEMEVKQRKQGAKMHKQSSQWNFAP</sequence>